<accession>A0A150JJG7</accession>
<dbReference type="GO" id="GO:0005886">
    <property type="term" value="C:plasma membrane"/>
    <property type="evidence" value="ECO:0007669"/>
    <property type="project" value="UniProtKB-SubCell"/>
</dbReference>
<dbReference type="Gene3D" id="1.20.120.1200">
    <property type="entry name" value="NADH-ubiquinone/plastoquinone oxidoreductase chain 6, subunit NuoJ"/>
    <property type="match status" value="1"/>
</dbReference>
<feature type="transmembrane region" description="Helical" evidence="6">
    <location>
        <begin position="27"/>
        <end position="44"/>
    </location>
</feature>
<evidence type="ECO:0000256" key="5">
    <source>
        <dbReference type="ARBA" id="ARBA00023136"/>
    </source>
</evidence>
<keyword evidence="5 6" id="KW-0472">Membrane</keyword>
<dbReference type="EMBL" id="LNJE01000004">
    <property type="protein sequence ID" value="KYC58178.1"/>
    <property type="molecule type" value="Genomic_DNA"/>
</dbReference>
<dbReference type="Proteomes" id="UP000092420">
    <property type="component" value="Unassembled WGS sequence"/>
</dbReference>
<protein>
    <submittedName>
        <fullName evidence="9">Hydrogenase subunit EhbD</fullName>
    </submittedName>
</protein>
<reference evidence="9 10" key="1">
    <citation type="journal article" date="2016" name="ISME J.">
        <title>Chasing the elusive Euryarchaeota class WSA2: genomes reveal a uniquely fastidious methyl-reducing methanogen.</title>
        <authorList>
            <person name="Nobu M.K."/>
            <person name="Narihiro T."/>
            <person name="Kuroda K."/>
            <person name="Mei R."/>
            <person name="Liu W.T."/>
        </authorList>
    </citation>
    <scope>NUCLEOTIDE SEQUENCE [LARGE SCALE GENOMIC DNA]</scope>
    <source>
        <strain evidence="8">ADurb1013_Bin02101</strain>
        <strain evidence="9">ADurb1213_Bin02801</strain>
    </source>
</reference>
<dbReference type="EMBL" id="LNJB01000003">
    <property type="protein sequence ID" value="KYC55187.1"/>
    <property type="molecule type" value="Genomic_DNA"/>
</dbReference>
<organism evidence="9">
    <name type="scientific">Candidatus Methanofastidiosum methylothiophilum</name>
    <dbReference type="NCBI Taxonomy" id="1705564"/>
    <lineage>
        <taxon>Archaea</taxon>
        <taxon>Methanobacteriati</taxon>
        <taxon>Methanobacteriota</taxon>
        <taxon>Stenosarchaea group</taxon>
        <taxon>Candidatus Methanofastidiosia</taxon>
        <taxon>Candidatus Methanofastidiosales</taxon>
        <taxon>Candidatus Methanofastidiosaceae</taxon>
        <taxon>Candidatus Methanofastidiosum</taxon>
    </lineage>
</organism>
<evidence type="ECO:0000256" key="2">
    <source>
        <dbReference type="ARBA" id="ARBA00022475"/>
    </source>
</evidence>
<accession>A0A150JD61</accession>
<name>A0A150JJG7_9EURY</name>
<evidence type="ECO:0000256" key="6">
    <source>
        <dbReference type="SAM" id="Phobius"/>
    </source>
</evidence>
<dbReference type="AlphaFoldDB" id="A0A150JJG7"/>
<evidence type="ECO:0000313" key="10">
    <source>
        <dbReference type="Proteomes" id="UP000092420"/>
    </source>
</evidence>
<proteinExistence type="predicted"/>
<gene>
    <name evidence="8" type="ORF">AN188_00412</name>
    <name evidence="9" type="ORF">APG09_00457</name>
</gene>
<feature type="domain" description="MrpA C-terminal/MbhD" evidence="7">
    <location>
        <begin position="9"/>
        <end position="73"/>
    </location>
</feature>
<evidence type="ECO:0000256" key="4">
    <source>
        <dbReference type="ARBA" id="ARBA00022989"/>
    </source>
</evidence>
<keyword evidence="2" id="KW-1003">Cell membrane</keyword>
<comment type="caution">
    <text evidence="9">The sequence shown here is derived from an EMBL/GenBank/DDBJ whole genome shotgun (WGS) entry which is preliminary data.</text>
</comment>
<dbReference type="InterPro" id="IPR042106">
    <property type="entry name" value="Nuo/plastoQ_OxRdtase_6_NuoJ"/>
</dbReference>
<comment type="subcellular location">
    <subcellularLocation>
        <location evidence="1">Cell membrane</location>
        <topology evidence="1">Multi-pass membrane protein</topology>
    </subcellularLocation>
</comment>
<keyword evidence="3 6" id="KW-0812">Transmembrane</keyword>
<accession>A0A150JM46</accession>
<evidence type="ECO:0000313" key="9">
    <source>
        <dbReference type="EMBL" id="KYC58178.1"/>
    </source>
</evidence>
<evidence type="ECO:0000256" key="1">
    <source>
        <dbReference type="ARBA" id="ARBA00004651"/>
    </source>
</evidence>
<evidence type="ECO:0000256" key="3">
    <source>
        <dbReference type="ARBA" id="ARBA00022692"/>
    </source>
</evidence>
<evidence type="ECO:0000313" key="8">
    <source>
        <dbReference type="EMBL" id="KYC55187.1"/>
    </source>
</evidence>
<keyword evidence="4 6" id="KW-1133">Transmembrane helix</keyword>
<sequence length="78" mass="8499">MFDYILLFVVALAAIMAIVQENLYKSIVILGFESFSLAAIYHFLLATDVAATQAILGSALIPGLFIVALYKTTKGRDE</sequence>
<dbReference type="Pfam" id="PF13244">
    <property type="entry name" value="MbhD"/>
    <property type="match status" value="1"/>
</dbReference>
<feature type="transmembrane region" description="Helical" evidence="6">
    <location>
        <begin position="51"/>
        <end position="70"/>
    </location>
</feature>
<evidence type="ECO:0000259" key="7">
    <source>
        <dbReference type="Pfam" id="PF13244"/>
    </source>
</evidence>
<dbReference type="InterPro" id="IPR025383">
    <property type="entry name" value="MrpA_C/MbhD"/>
</dbReference>